<dbReference type="GO" id="GO:0005524">
    <property type="term" value="F:ATP binding"/>
    <property type="evidence" value="ECO:0007669"/>
    <property type="project" value="UniProtKB-KW"/>
</dbReference>
<organism evidence="4 5">
    <name type="scientific">Adiantum capillus-veneris</name>
    <name type="common">Maidenhair fern</name>
    <dbReference type="NCBI Taxonomy" id="13818"/>
    <lineage>
        <taxon>Eukaryota</taxon>
        <taxon>Viridiplantae</taxon>
        <taxon>Streptophyta</taxon>
        <taxon>Embryophyta</taxon>
        <taxon>Tracheophyta</taxon>
        <taxon>Polypodiopsida</taxon>
        <taxon>Polypodiidae</taxon>
        <taxon>Polypodiales</taxon>
        <taxon>Pteridineae</taxon>
        <taxon>Pteridaceae</taxon>
        <taxon>Vittarioideae</taxon>
        <taxon>Adiantum</taxon>
    </lineage>
</organism>
<proteinExistence type="inferred from homology"/>
<sequence>MLKLLQEFAETNNPVLTSQQQAIFDHISGLISGLRVITSVPGCGKTFLIKFFTSSFIKNNKTVILTASTGAVAASLSSLATTVHYQFRIPCSKQHFPQAVHPMDERFVAIHGANVIIIDEISMLVSTIFNMTVRQIVNISNETLLDPFSQKLILLFGDLVQLPPVYHHQEPLCHVCNIRNSAYIAAATTHNMTFSVRHAADPAYVQFLDTIRVK</sequence>
<dbReference type="Gene3D" id="3.40.50.300">
    <property type="entry name" value="P-loop containing nucleotide triphosphate hydrolases"/>
    <property type="match status" value="1"/>
</dbReference>
<accession>A0A9D4V2I9</accession>
<dbReference type="AlphaFoldDB" id="A0A9D4V2I9"/>
<keyword evidence="2" id="KW-0227">DNA damage</keyword>
<comment type="similarity">
    <text evidence="2">Belongs to the helicase family.</text>
</comment>
<dbReference type="EC" id="5.6.2.3" evidence="2"/>
<keyword evidence="5" id="KW-1185">Reference proteome</keyword>
<keyword evidence="2" id="KW-0234">DNA repair</keyword>
<dbReference type="OrthoDB" id="416437at2759"/>
<name>A0A9D4V2I9_ADICA</name>
<comment type="caution">
    <text evidence="4">The sequence shown here is derived from an EMBL/GenBank/DDBJ whole genome shotgun (WGS) entry which is preliminary data.</text>
</comment>
<evidence type="ECO:0000256" key="2">
    <source>
        <dbReference type="RuleBase" id="RU363044"/>
    </source>
</evidence>
<dbReference type="GO" id="GO:0006310">
    <property type="term" value="P:DNA recombination"/>
    <property type="evidence" value="ECO:0007669"/>
    <property type="project" value="UniProtKB-KW"/>
</dbReference>
<dbReference type="GO" id="GO:0006281">
    <property type="term" value="P:DNA repair"/>
    <property type="evidence" value="ECO:0007669"/>
    <property type="project" value="UniProtKB-KW"/>
</dbReference>
<dbReference type="GO" id="GO:0043139">
    <property type="term" value="F:5'-3' DNA helicase activity"/>
    <property type="evidence" value="ECO:0007669"/>
    <property type="project" value="UniProtKB-EC"/>
</dbReference>
<gene>
    <name evidence="4" type="ORF">GOP47_0005946</name>
</gene>
<keyword evidence="2" id="KW-0547">Nucleotide-binding</keyword>
<evidence type="ECO:0000313" key="4">
    <source>
        <dbReference type="EMBL" id="KAI5078275.1"/>
    </source>
</evidence>
<dbReference type="Proteomes" id="UP000886520">
    <property type="component" value="Chromosome 6"/>
</dbReference>
<dbReference type="EMBL" id="JABFUD020000006">
    <property type="protein sequence ID" value="KAI5078275.1"/>
    <property type="molecule type" value="Genomic_DNA"/>
</dbReference>
<keyword evidence="2" id="KW-0347">Helicase</keyword>
<keyword evidence="2" id="KW-0233">DNA recombination</keyword>
<keyword evidence="2" id="KW-0067">ATP-binding</keyword>
<evidence type="ECO:0000259" key="3">
    <source>
        <dbReference type="Pfam" id="PF05970"/>
    </source>
</evidence>
<evidence type="ECO:0000256" key="1">
    <source>
        <dbReference type="ARBA" id="ARBA00022528"/>
    </source>
</evidence>
<dbReference type="PANTHER" id="PTHR47642:SF5">
    <property type="entry name" value="ATP-DEPENDENT DNA HELICASE"/>
    <property type="match status" value="1"/>
</dbReference>
<keyword evidence="1" id="KW-0934">Plastid</keyword>
<keyword evidence="2" id="KW-0378">Hydrolase</keyword>
<protein>
    <recommendedName>
        <fullName evidence="2">ATP-dependent DNA helicase</fullName>
        <ecNumber evidence="2">5.6.2.3</ecNumber>
    </recommendedName>
</protein>
<comment type="cofactor">
    <cofactor evidence="2">
        <name>Mg(2+)</name>
        <dbReference type="ChEBI" id="CHEBI:18420"/>
    </cofactor>
</comment>
<evidence type="ECO:0000313" key="5">
    <source>
        <dbReference type="Proteomes" id="UP000886520"/>
    </source>
</evidence>
<dbReference type="SUPFAM" id="SSF52540">
    <property type="entry name" value="P-loop containing nucleoside triphosphate hydrolases"/>
    <property type="match status" value="1"/>
</dbReference>
<comment type="catalytic activity">
    <reaction evidence="2">
        <text>ATP + H2O = ADP + phosphate + H(+)</text>
        <dbReference type="Rhea" id="RHEA:13065"/>
        <dbReference type="ChEBI" id="CHEBI:15377"/>
        <dbReference type="ChEBI" id="CHEBI:15378"/>
        <dbReference type="ChEBI" id="CHEBI:30616"/>
        <dbReference type="ChEBI" id="CHEBI:43474"/>
        <dbReference type="ChEBI" id="CHEBI:456216"/>
        <dbReference type="EC" id="5.6.2.3"/>
    </reaction>
</comment>
<dbReference type="GO" id="GO:0016787">
    <property type="term" value="F:hydrolase activity"/>
    <property type="evidence" value="ECO:0007669"/>
    <property type="project" value="UniProtKB-KW"/>
</dbReference>
<dbReference type="InterPro" id="IPR027417">
    <property type="entry name" value="P-loop_NTPase"/>
</dbReference>
<dbReference type="InterPro" id="IPR051055">
    <property type="entry name" value="PIF1_helicase"/>
</dbReference>
<dbReference type="PANTHER" id="PTHR47642">
    <property type="entry name" value="ATP-DEPENDENT DNA HELICASE"/>
    <property type="match status" value="1"/>
</dbReference>
<reference evidence="4" key="1">
    <citation type="submission" date="2021-01" db="EMBL/GenBank/DDBJ databases">
        <title>Adiantum capillus-veneris genome.</title>
        <authorList>
            <person name="Fang Y."/>
            <person name="Liao Q."/>
        </authorList>
    </citation>
    <scope>NUCLEOTIDE SEQUENCE</scope>
    <source>
        <strain evidence="4">H3</strain>
        <tissue evidence="4">Leaf</tissue>
    </source>
</reference>
<dbReference type="Pfam" id="PF05970">
    <property type="entry name" value="PIF1"/>
    <property type="match status" value="1"/>
</dbReference>
<feature type="domain" description="DNA helicase Pif1-like DEAD-box helicase" evidence="3">
    <location>
        <begin position="16"/>
        <end position="197"/>
    </location>
</feature>
<dbReference type="InterPro" id="IPR010285">
    <property type="entry name" value="DNA_helicase_pif1-like_DEAD"/>
</dbReference>
<keyword evidence="1" id="KW-0150">Chloroplast</keyword>
<dbReference type="GO" id="GO:0000723">
    <property type="term" value="P:telomere maintenance"/>
    <property type="evidence" value="ECO:0007669"/>
    <property type="project" value="InterPro"/>
</dbReference>